<organism evidence="2 3">
    <name type="scientific">[Mycoplasma] gypis</name>
    <dbReference type="NCBI Taxonomy" id="92404"/>
    <lineage>
        <taxon>Bacteria</taxon>
        <taxon>Bacillati</taxon>
        <taxon>Mycoplasmatota</taxon>
        <taxon>Mycoplasmoidales</taxon>
        <taxon>Metamycoplasmataceae</taxon>
        <taxon>Metamycoplasma</taxon>
    </lineage>
</organism>
<dbReference type="GO" id="GO:0004519">
    <property type="term" value="F:endonuclease activity"/>
    <property type="evidence" value="ECO:0007669"/>
    <property type="project" value="UniProtKB-KW"/>
</dbReference>
<evidence type="ECO:0000313" key="2">
    <source>
        <dbReference type="EMBL" id="WXL28631.1"/>
    </source>
</evidence>
<gene>
    <name evidence="2" type="ORF">WG616_01185</name>
</gene>
<dbReference type="CDD" id="cd00085">
    <property type="entry name" value="HNHc"/>
    <property type="match status" value="1"/>
</dbReference>
<keyword evidence="3" id="KW-1185">Reference proteome</keyword>
<accession>A0ABZ2RRD1</accession>
<evidence type="ECO:0000259" key="1">
    <source>
        <dbReference type="Pfam" id="PF01844"/>
    </source>
</evidence>
<dbReference type="GO" id="GO:0016746">
    <property type="term" value="F:acyltransferase activity"/>
    <property type="evidence" value="ECO:0007669"/>
    <property type="project" value="UniProtKB-KW"/>
</dbReference>
<dbReference type="InterPro" id="IPR002711">
    <property type="entry name" value="HNH"/>
</dbReference>
<dbReference type="Proteomes" id="UP001460679">
    <property type="component" value="Chromosome"/>
</dbReference>
<dbReference type="InterPro" id="IPR003615">
    <property type="entry name" value="HNH_nuc"/>
</dbReference>
<proteinExistence type="predicted"/>
<dbReference type="EMBL" id="CP148066">
    <property type="protein sequence ID" value="WXL28631.1"/>
    <property type="molecule type" value="Genomic_DNA"/>
</dbReference>
<keyword evidence="2" id="KW-0540">Nuclease</keyword>
<reference evidence="2" key="1">
    <citation type="submission" date="2024-03" db="EMBL/GenBank/DDBJ databases">
        <title>Complete genome sequence of Mycoplasma gypis type strain B1/T1.</title>
        <authorList>
            <person name="Spergser J."/>
        </authorList>
    </citation>
    <scope>NUCLEOTIDE SEQUENCE [LARGE SCALE GENOMIC DNA]</scope>
    <source>
        <strain evidence="2">B1/T1</strain>
    </source>
</reference>
<dbReference type="RefSeq" id="WP_205499031.1">
    <property type="nucleotide sequence ID" value="NZ_CP148066.1"/>
</dbReference>
<keyword evidence="2" id="KW-0378">Hydrolase</keyword>
<keyword evidence="2" id="KW-0255">Endonuclease</keyword>
<feature type="domain" description="HNH" evidence="1">
    <location>
        <begin position="27"/>
        <end position="70"/>
    </location>
</feature>
<name>A0ABZ2RRD1_9BACT</name>
<dbReference type="Gene3D" id="1.10.30.50">
    <property type="match status" value="1"/>
</dbReference>
<evidence type="ECO:0000313" key="3">
    <source>
        <dbReference type="Proteomes" id="UP001460679"/>
    </source>
</evidence>
<sequence length="168" mass="20564">MINWQFPYNSREWLKLRDSHLKRQPWCVVCFSTFNLQVDHIVEHRNRIDYFLNENNLQTLCARCHGLKSARFRQLKNLPNLINKKIIINLGVESGIMIEEDYFFYNAFNNFEGYENVYIFNFKNDFLDFKTFDLLCEFFKNFFIFFKFRTDNFNNKDLKEFFGSVVLY</sequence>
<dbReference type="Pfam" id="PF01844">
    <property type="entry name" value="HNH"/>
    <property type="match status" value="1"/>
</dbReference>
<protein>
    <submittedName>
        <fullName evidence="2">HNH endonuclease signature motif containing protein</fullName>
    </submittedName>
</protein>